<name>G7YAK9_CLOSI</name>
<dbReference type="Proteomes" id="UP000008909">
    <property type="component" value="Unassembled WGS sequence"/>
</dbReference>
<evidence type="ECO:0000313" key="2">
    <source>
        <dbReference type="Proteomes" id="UP000008909"/>
    </source>
</evidence>
<reference evidence="1" key="1">
    <citation type="journal article" date="2011" name="Genome Biol.">
        <title>The draft genome of the carcinogenic human liver fluke Clonorchis sinensis.</title>
        <authorList>
            <person name="Wang X."/>
            <person name="Chen W."/>
            <person name="Huang Y."/>
            <person name="Sun J."/>
            <person name="Men J."/>
            <person name="Liu H."/>
            <person name="Luo F."/>
            <person name="Guo L."/>
            <person name="Lv X."/>
            <person name="Deng C."/>
            <person name="Zhou C."/>
            <person name="Fan Y."/>
            <person name="Li X."/>
            <person name="Huang L."/>
            <person name="Hu Y."/>
            <person name="Liang C."/>
            <person name="Hu X."/>
            <person name="Xu J."/>
            <person name="Yu X."/>
        </authorList>
    </citation>
    <scope>NUCLEOTIDE SEQUENCE [LARGE SCALE GENOMIC DNA]</scope>
    <source>
        <strain evidence="1">Henan</strain>
    </source>
</reference>
<proteinExistence type="predicted"/>
<gene>
    <name evidence="1" type="ORF">CLF_103900</name>
</gene>
<reference key="2">
    <citation type="submission" date="2011-10" db="EMBL/GenBank/DDBJ databases">
        <title>The genome and transcriptome sequence of Clonorchis sinensis provide insights into the carcinogenic liver fluke.</title>
        <authorList>
            <person name="Wang X."/>
            <person name="Huang Y."/>
            <person name="Chen W."/>
            <person name="Liu H."/>
            <person name="Guo L."/>
            <person name="Chen Y."/>
            <person name="Luo F."/>
            <person name="Zhou W."/>
            <person name="Sun J."/>
            <person name="Mao Q."/>
            <person name="Liang P."/>
            <person name="Zhou C."/>
            <person name="Tian Y."/>
            <person name="Men J."/>
            <person name="Lv X."/>
            <person name="Huang L."/>
            <person name="Zhou J."/>
            <person name="Hu Y."/>
            <person name="Li R."/>
            <person name="Zhang F."/>
            <person name="Lei H."/>
            <person name="Li X."/>
            <person name="Hu X."/>
            <person name="Liang C."/>
            <person name="Xu J."/>
            <person name="Wu Z."/>
            <person name="Yu X."/>
        </authorList>
    </citation>
    <scope>NUCLEOTIDE SEQUENCE</scope>
    <source>
        <strain>Henan</strain>
    </source>
</reference>
<dbReference type="AlphaFoldDB" id="G7YAK9"/>
<evidence type="ECO:0000313" key="1">
    <source>
        <dbReference type="EMBL" id="GAA49993.1"/>
    </source>
</evidence>
<organism evidence="1 2">
    <name type="scientific">Clonorchis sinensis</name>
    <name type="common">Chinese liver fluke</name>
    <dbReference type="NCBI Taxonomy" id="79923"/>
    <lineage>
        <taxon>Eukaryota</taxon>
        <taxon>Metazoa</taxon>
        <taxon>Spiralia</taxon>
        <taxon>Lophotrochozoa</taxon>
        <taxon>Platyhelminthes</taxon>
        <taxon>Trematoda</taxon>
        <taxon>Digenea</taxon>
        <taxon>Opisthorchiida</taxon>
        <taxon>Opisthorchiata</taxon>
        <taxon>Opisthorchiidae</taxon>
        <taxon>Clonorchis</taxon>
    </lineage>
</organism>
<protein>
    <submittedName>
        <fullName evidence="1">Uncharacterized protein</fullName>
    </submittedName>
</protein>
<sequence length="823" mass="93413">MDRMFVAKVKHDKLSKSDPTTGHCSLDSPVSRSEAYIRSHSFSDILLTKFRRISRRLRYHMFHSVSIFHEDVCGLTWAAAHDILPPPPSECRWSQSSLAMRKLPAQDSSNQLILQDYIEHEGRFYCLNLPFIPHSPIKIQEKSSFVVVSPNNSSLGRTTYTSLPQAFERRVRLQNTAQEQLGKVILCHEYPSSKTKTKRASQPCNWDCTIEKLPPCTHSPTKVHHISVANSDNFTHLWRRKTSKPSYIRSHSAPVVSKTGFCDEQNQRGDDSYYIFPQGSVGCDKCRLERVSNCKSSAKSYLYPKRTRKRGLIANPEENVWTIQGQSFDPETLGRAIQESNMERMRKAVLGSDGEPQLEMGITRSTLSHTREIHARVERSSAQRNTFCTKSLSDSLPCSDLFTNPKSRNTFFSRLCRPSSERSRVRLAVLCMVPFRIFSNPFHERAGNNRFYNVAIYGLLACVPDRITDNFYDILNYPFQLDKGLNVVVRARVHNAQPGIPHKSINYQTSVQLKRTSCADWESICAVNLEELEEGKIWICVKPFQLTSAVGPKMFWCAEQLLRKMADQLPEGEHPLNNTLTAIVHSDSLRSSGGVSRHSHVVYAGLAKYTRALCLNALFALLIIGVHKTYIGISGFATYFSSHGIVIIEGKPATVLLQCALFRNQRFGGNTIFNLDNMRTDAKKLLSRITYYPNALKTPCSGCQKYSDLCFQLRFCSEELLIISKKNLQYGQVASTFRHLPSRQIAGRSGFLAVTTLGIYQVYLSSGAKCICLTARKLFLWIYKHIQMSIFRAYYSSPAGYRLKSQPRISRLPKLIGETRSEI</sequence>
<dbReference type="EMBL" id="DF143004">
    <property type="protein sequence ID" value="GAA49993.1"/>
    <property type="molecule type" value="Genomic_DNA"/>
</dbReference>
<keyword evidence="2" id="KW-1185">Reference proteome</keyword>
<accession>G7YAK9</accession>